<keyword evidence="1" id="KW-0677">Repeat</keyword>
<protein>
    <submittedName>
        <fullName evidence="5">Ankyrin repeat protein, putative</fullName>
    </submittedName>
</protein>
<evidence type="ECO:0000313" key="5">
    <source>
        <dbReference type="EMBL" id="EAY06889.1"/>
    </source>
</evidence>
<feature type="repeat" description="ANK" evidence="3">
    <location>
        <begin position="329"/>
        <end position="361"/>
    </location>
</feature>
<keyword evidence="6" id="KW-1185">Reference proteome</keyword>
<accession>A2EK91</accession>
<feature type="coiled-coil region" evidence="4">
    <location>
        <begin position="100"/>
        <end position="134"/>
    </location>
</feature>
<dbReference type="STRING" id="5722.A2EK91"/>
<sequence length="450" mass="51402">MNLNHEYIAAHLSDYIQNENFFDTFDIIEIKRIMKYSRLTADEYVTLLKQSSSTLNAKELYISTRKANVTIQNIEEVVSILNFVKKYMKFHIFDGIIDFINENDKHMRDSKEEIKQHQTEIKTLQNQIQNSAKETTVTRTNEDHNYSREFLTKISSLKETKDFYRVYQFFEELSSKGNREIISKACEEGLWKKTTDYGKNVLHVASEKGNLNLVKSLIECGCDKEAKSKYGYTPLIWASYYGYLEVVKYLISVGADKEAKENNGYTPLIWASYYGYLEVVKYLISVGADKEAKENNGYTPLIFASDNGHLEVVKYLISVGADKEAKSKYGSTPLHYASINGHLEVVKYLISVGADKEAKENNGYTPLIWASYYGYLEVVKYLISVGADKEAKENNGYTPLIWASYYGYLEVVKYLISVGADKEAKNDDGYTALSLAKGEVRDYLKSIGAK</sequence>
<name>A2EK91_TRIV3</name>
<dbReference type="Pfam" id="PF00023">
    <property type="entry name" value="Ank"/>
    <property type="match status" value="1"/>
</dbReference>
<dbReference type="InterPro" id="IPR002110">
    <property type="entry name" value="Ankyrin_rpt"/>
</dbReference>
<dbReference type="EMBL" id="DS113412">
    <property type="protein sequence ID" value="EAY06889.1"/>
    <property type="molecule type" value="Genomic_DNA"/>
</dbReference>
<dbReference type="Pfam" id="PF12796">
    <property type="entry name" value="Ank_2"/>
    <property type="match status" value="2"/>
</dbReference>
<dbReference type="PANTHER" id="PTHR24188">
    <property type="entry name" value="ANKYRIN REPEAT PROTEIN"/>
    <property type="match status" value="1"/>
</dbReference>
<gene>
    <name evidence="5" type="ORF">TVAG_056830</name>
</gene>
<feature type="repeat" description="ANK" evidence="3">
    <location>
        <begin position="395"/>
        <end position="427"/>
    </location>
</feature>
<keyword evidence="4" id="KW-0175">Coiled coil</keyword>
<dbReference type="RefSeq" id="XP_001319112.1">
    <property type="nucleotide sequence ID" value="XM_001319077.1"/>
</dbReference>
<dbReference type="SMART" id="SM00248">
    <property type="entry name" value="ANK"/>
    <property type="match status" value="7"/>
</dbReference>
<dbReference type="Proteomes" id="UP000001542">
    <property type="component" value="Unassembled WGS sequence"/>
</dbReference>
<evidence type="ECO:0000313" key="6">
    <source>
        <dbReference type="Proteomes" id="UP000001542"/>
    </source>
</evidence>
<dbReference type="InParanoid" id="A2EK91"/>
<dbReference type="KEGG" id="tva:75671026"/>
<feature type="repeat" description="ANK" evidence="3">
    <location>
        <begin position="362"/>
        <end position="394"/>
    </location>
</feature>
<reference evidence="5" key="1">
    <citation type="submission" date="2006-10" db="EMBL/GenBank/DDBJ databases">
        <authorList>
            <person name="Amadeo P."/>
            <person name="Zhao Q."/>
            <person name="Wortman J."/>
            <person name="Fraser-Liggett C."/>
            <person name="Carlton J."/>
        </authorList>
    </citation>
    <scope>NUCLEOTIDE SEQUENCE</scope>
    <source>
        <strain evidence="5">G3</strain>
    </source>
</reference>
<dbReference type="OrthoDB" id="10057496at2759"/>
<feature type="repeat" description="ANK" evidence="3">
    <location>
        <begin position="263"/>
        <end position="295"/>
    </location>
</feature>
<evidence type="ECO:0000256" key="1">
    <source>
        <dbReference type="ARBA" id="ARBA00022737"/>
    </source>
</evidence>
<dbReference type="AlphaFoldDB" id="A2EK91"/>
<dbReference type="PANTHER" id="PTHR24188:SF29">
    <property type="entry name" value="GH09064P"/>
    <property type="match status" value="1"/>
</dbReference>
<dbReference type="SUPFAM" id="SSF48403">
    <property type="entry name" value="Ankyrin repeat"/>
    <property type="match status" value="1"/>
</dbReference>
<dbReference type="PROSITE" id="PS50088">
    <property type="entry name" value="ANK_REPEAT"/>
    <property type="match status" value="7"/>
</dbReference>
<evidence type="ECO:0000256" key="4">
    <source>
        <dbReference type="SAM" id="Coils"/>
    </source>
</evidence>
<proteinExistence type="predicted"/>
<dbReference type="InterPro" id="IPR036770">
    <property type="entry name" value="Ankyrin_rpt-contain_sf"/>
</dbReference>
<reference evidence="5" key="2">
    <citation type="journal article" date="2007" name="Science">
        <title>Draft genome sequence of the sexually transmitted pathogen Trichomonas vaginalis.</title>
        <authorList>
            <person name="Carlton J.M."/>
            <person name="Hirt R.P."/>
            <person name="Silva J.C."/>
            <person name="Delcher A.L."/>
            <person name="Schatz M."/>
            <person name="Zhao Q."/>
            <person name="Wortman J.R."/>
            <person name="Bidwell S.L."/>
            <person name="Alsmark U.C.M."/>
            <person name="Besteiro S."/>
            <person name="Sicheritz-Ponten T."/>
            <person name="Noel C.J."/>
            <person name="Dacks J.B."/>
            <person name="Foster P.G."/>
            <person name="Simillion C."/>
            <person name="Van de Peer Y."/>
            <person name="Miranda-Saavedra D."/>
            <person name="Barton G.J."/>
            <person name="Westrop G.D."/>
            <person name="Mueller S."/>
            <person name="Dessi D."/>
            <person name="Fiori P.L."/>
            <person name="Ren Q."/>
            <person name="Paulsen I."/>
            <person name="Zhang H."/>
            <person name="Bastida-Corcuera F.D."/>
            <person name="Simoes-Barbosa A."/>
            <person name="Brown M.T."/>
            <person name="Hayes R.D."/>
            <person name="Mukherjee M."/>
            <person name="Okumura C.Y."/>
            <person name="Schneider R."/>
            <person name="Smith A.J."/>
            <person name="Vanacova S."/>
            <person name="Villalvazo M."/>
            <person name="Haas B.J."/>
            <person name="Pertea M."/>
            <person name="Feldblyum T.V."/>
            <person name="Utterback T.R."/>
            <person name="Shu C.L."/>
            <person name="Osoegawa K."/>
            <person name="de Jong P.J."/>
            <person name="Hrdy I."/>
            <person name="Horvathova L."/>
            <person name="Zubacova Z."/>
            <person name="Dolezal P."/>
            <person name="Malik S.B."/>
            <person name="Logsdon J.M. Jr."/>
            <person name="Henze K."/>
            <person name="Gupta A."/>
            <person name="Wang C.C."/>
            <person name="Dunne R.L."/>
            <person name="Upcroft J.A."/>
            <person name="Upcroft P."/>
            <person name="White O."/>
            <person name="Salzberg S.L."/>
            <person name="Tang P."/>
            <person name="Chiu C.-H."/>
            <person name="Lee Y.-S."/>
            <person name="Embley T.M."/>
            <person name="Coombs G.H."/>
            <person name="Mottram J.C."/>
            <person name="Tachezy J."/>
            <person name="Fraser-Liggett C.M."/>
            <person name="Johnson P.J."/>
        </authorList>
    </citation>
    <scope>NUCLEOTIDE SEQUENCE [LARGE SCALE GENOMIC DNA]</scope>
    <source>
        <strain evidence="5">G3</strain>
    </source>
</reference>
<dbReference type="SMR" id="A2EK91"/>
<dbReference type="PROSITE" id="PS50297">
    <property type="entry name" value="ANK_REP_REGION"/>
    <property type="match status" value="7"/>
</dbReference>
<evidence type="ECO:0000256" key="3">
    <source>
        <dbReference type="PROSITE-ProRule" id="PRU00023"/>
    </source>
</evidence>
<feature type="repeat" description="ANK" evidence="3">
    <location>
        <begin position="296"/>
        <end position="328"/>
    </location>
</feature>
<dbReference type="VEuPathDB" id="TrichDB:TVAGG3_0773410"/>
<dbReference type="eggNOG" id="KOG4177">
    <property type="taxonomic scope" value="Eukaryota"/>
</dbReference>
<evidence type="ECO:0000256" key="2">
    <source>
        <dbReference type="ARBA" id="ARBA00023043"/>
    </source>
</evidence>
<dbReference type="PRINTS" id="PR01415">
    <property type="entry name" value="ANKYRIN"/>
</dbReference>
<keyword evidence="2 3" id="KW-0040">ANK repeat</keyword>
<dbReference type="Gene3D" id="1.25.40.20">
    <property type="entry name" value="Ankyrin repeat-containing domain"/>
    <property type="match status" value="4"/>
</dbReference>
<dbReference type="VEuPathDB" id="TrichDB:TVAG_056830"/>
<feature type="repeat" description="ANK" evidence="3">
    <location>
        <begin position="197"/>
        <end position="229"/>
    </location>
</feature>
<feature type="repeat" description="ANK" evidence="3">
    <location>
        <begin position="230"/>
        <end position="262"/>
    </location>
</feature>
<organism evidence="5 6">
    <name type="scientific">Trichomonas vaginalis (strain ATCC PRA-98 / G3)</name>
    <dbReference type="NCBI Taxonomy" id="412133"/>
    <lineage>
        <taxon>Eukaryota</taxon>
        <taxon>Metamonada</taxon>
        <taxon>Parabasalia</taxon>
        <taxon>Trichomonadida</taxon>
        <taxon>Trichomonadidae</taxon>
        <taxon>Trichomonas</taxon>
    </lineage>
</organism>